<dbReference type="AlphaFoldDB" id="A0A9X4C648"/>
<sequence>MTLICNHGTQPSRARVSWRLSYQGKHEYDCSFLGSEFRVSVRVARERYPVFCNMSEVEFERWENGQSGYVTHSDPSKLTAEFVATFNRLRFEEWQQQVQIMLRQPEKYADYTPKHFPVYVGACYDKTEGWVRMHEFEFIRALAGIPEHIAIDPTVLH</sequence>
<reference evidence="1 2" key="1">
    <citation type="submission" date="2022-05" db="EMBL/GenBank/DDBJ databases">
        <title>Novel Pseudomonas spp. Isolated from a Rainbow Trout Aquaculture Facility.</title>
        <authorList>
            <person name="Testerman T."/>
            <person name="Graf J."/>
        </authorList>
    </citation>
    <scope>NUCLEOTIDE SEQUENCE [LARGE SCALE GENOMIC DNA]</scope>
    <source>
        <strain evidence="1 2">ID1042</strain>
    </source>
</reference>
<dbReference type="Proteomes" id="UP001148185">
    <property type="component" value="Unassembled WGS sequence"/>
</dbReference>
<accession>A0A9X4C648</accession>
<evidence type="ECO:0000313" key="2">
    <source>
        <dbReference type="Proteomes" id="UP001148185"/>
    </source>
</evidence>
<dbReference type="RefSeq" id="WP_273878228.1">
    <property type="nucleotide sequence ID" value="NZ_JAMDHA010000037.1"/>
</dbReference>
<keyword evidence="2" id="KW-1185">Reference proteome</keyword>
<gene>
    <name evidence="1" type="ORF">M5G27_27025</name>
</gene>
<organism evidence="1 2">
    <name type="scientific">Pseudomonas shahriarae</name>
    <dbReference type="NCBI Taxonomy" id="2745512"/>
    <lineage>
        <taxon>Bacteria</taxon>
        <taxon>Pseudomonadati</taxon>
        <taxon>Pseudomonadota</taxon>
        <taxon>Gammaproteobacteria</taxon>
        <taxon>Pseudomonadales</taxon>
        <taxon>Pseudomonadaceae</taxon>
        <taxon>Pseudomonas</taxon>
    </lineage>
</organism>
<comment type="caution">
    <text evidence="1">The sequence shown here is derived from an EMBL/GenBank/DDBJ whole genome shotgun (WGS) entry which is preliminary data.</text>
</comment>
<protein>
    <submittedName>
        <fullName evidence="1">Uncharacterized protein</fullName>
    </submittedName>
</protein>
<evidence type="ECO:0000313" key="1">
    <source>
        <dbReference type="EMBL" id="MDD1011129.1"/>
    </source>
</evidence>
<dbReference type="EMBL" id="JAMDHA010000037">
    <property type="protein sequence ID" value="MDD1011129.1"/>
    <property type="molecule type" value="Genomic_DNA"/>
</dbReference>
<name>A0A9X4C648_9PSED</name>
<proteinExistence type="predicted"/>